<evidence type="ECO:0000256" key="9">
    <source>
        <dbReference type="ARBA" id="ARBA00023027"/>
    </source>
</evidence>
<dbReference type="AlphaFoldDB" id="A0A0K9NXW8"/>
<evidence type="ECO:0000256" key="5">
    <source>
        <dbReference type="ARBA" id="ARBA00022528"/>
    </source>
</evidence>
<accession>A0A0K9NXW8</accession>
<dbReference type="Gene3D" id="3.40.50.720">
    <property type="entry name" value="NAD(P)-binding Rossmann-like Domain"/>
    <property type="match status" value="1"/>
</dbReference>
<comment type="pathway">
    <text evidence="13">Phospholipid metabolism.</text>
</comment>
<dbReference type="PROSITE" id="PS00957">
    <property type="entry name" value="NAD_G3PDH"/>
    <property type="match status" value="1"/>
</dbReference>
<evidence type="ECO:0000256" key="4">
    <source>
        <dbReference type="ARBA" id="ARBA00022516"/>
    </source>
</evidence>
<keyword evidence="9 16" id="KW-0520">NAD</keyword>
<evidence type="ECO:0000256" key="7">
    <source>
        <dbReference type="ARBA" id="ARBA00022946"/>
    </source>
</evidence>
<keyword evidence="12" id="KW-1208">Phospholipid metabolism</keyword>
<evidence type="ECO:0000256" key="3">
    <source>
        <dbReference type="ARBA" id="ARBA00011009"/>
    </source>
</evidence>
<evidence type="ECO:0000256" key="13">
    <source>
        <dbReference type="ARBA" id="ARBA00025707"/>
    </source>
</evidence>
<evidence type="ECO:0000259" key="19">
    <source>
        <dbReference type="Pfam" id="PF01210"/>
    </source>
</evidence>
<comment type="pathway">
    <text evidence="14">Membrane lipid metabolism; glycerophospholipid metabolism.</text>
</comment>
<dbReference type="GO" id="GO:0009507">
    <property type="term" value="C:chloroplast"/>
    <property type="evidence" value="ECO:0007669"/>
    <property type="project" value="UniProtKB-SubCell"/>
</dbReference>
<dbReference type="InterPro" id="IPR011128">
    <property type="entry name" value="G3P_DH_NAD-dep_N"/>
</dbReference>
<dbReference type="STRING" id="29655.A0A0K9NXW8"/>
<evidence type="ECO:0000313" key="21">
    <source>
        <dbReference type="EMBL" id="KMZ60882.1"/>
    </source>
</evidence>
<evidence type="ECO:0000256" key="17">
    <source>
        <dbReference type="RuleBase" id="RU361243"/>
    </source>
</evidence>
<keyword evidence="5" id="KW-0150">Chloroplast</keyword>
<dbReference type="InterPro" id="IPR006168">
    <property type="entry name" value="G3P_DH_NAD-dep"/>
</dbReference>
<dbReference type="SUPFAM" id="SSF48179">
    <property type="entry name" value="6-phosphogluconate dehydrogenase C-terminal domain-like"/>
    <property type="match status" value="1"/>
</dbReference>
<evidence type="ECO:0000259" key="20">
    <source>
        <dbReference type="Pfam" id="PF07479"/>
    </source>
</evidence>
<evidence type="ECO:0000256" key="15">
    <source>
        <dbReference type="ARBA" id="ARBA00048683"/>
    </source>
</evidence>
<reference evidence="22" key="1">
    <citation type="journal article" date="2016" name="Nature">
        <title>The genome of the seagrass Zostera marina reveals angiosperm adaptation to the sea.</title>
        <authorList>
            <person name="Olsen J.L."/>
            <person name="Rouze P."/>
            <person name="Verhelst B."/>
            <person name="Lin Y.-C."/>
            <person name="Bayer T."/>
            <person name="Collen J."/>
            <person name="Dattolo E."/>
            <person name="De Paoli E."/>
            <person name="Dittami S."/>
            <person name="Maumus F."/>
            <person name="Michel G."/>
            <person name="Kersting A."/>
            <person name="Lauritano C."/>
            <person name="Lohaus R."/>
            <person name="Toepel M."/>
            <person name="Tonon T."/>
            <person name="Vanneste K."/>
            <person name="Amirebrahimi M."/>
            <person name="Brakel J."/>
            <person name="Bostroem C."/>
            <person name="Chovatia M."/>
            <person name="Grimwood J."/>
            <person name="Jenkins J.W."/>
            <person name="Jueterbock A."/>
            <person name="Mraz A."/>
            <person name="Stam W.T."/>
            <person name="Tice H."/>
            <person name="Bornberg-Bauer E."/>
            <person name="Green P.J."/>
            <person name="Pearson G.A."/>
            <person name="Procaccini G."/>
            <person name="Duarte C.M."/>
            <person name="Schmutz J."/>
            <person name="Reusch T.B.H."/>
            <person name="Van de Peer Y."/>
        </authorList>
    </citation>
    <scope>NUCLEOTIDE SEQUENCE [LARGE SCALE GENOMIC DNA]</scope>
    <source>
        <strain evidence="22">cv. Finnish</strain>
    </source>
</reference>
<evidence type="ECO:0000256" key="18">
    <source>
        <dbReference type="SAM" id="MobiDB-lite"/>
    </source>
</evidence>
<comment type="pathway">
    <text evidence="2">Lipid metabolism.</text>
</comment>
<evidence type="ECO:0000256" key="1">
    <source>
        <dbReference type="ARBA" id="ARBA00004229"/>
    </source>
</evidence>
<dbReference type="FunFam" id="1.10.1040.10:FF:000031">
    <property type="entry name" value="Glycerol-3-phosphate dehydrogenase (NAD(P)(+))"/>
    <property type="match status" value="1"/>
</dbReference>
<evidence type="ECO:0000256" key="8">
    <source>
        <dbReference type="ARBA" id="ARBA00023002"/>
    </source>
</evidence>
<evidence type="ECO:0000256" key="10">
    <source>
        <dbReference type="ARBA" id="ARBA00023098"/>
    </source>
</evidence>
<dbReference type="InterPro" id="IPR006109">
    <property type="entry name" value="G3P_DH_NAD-dep_C"/>
</dbReference>
<dbReference type="Pfam" id="PF07479">
    <property type="entry name" value="NAD_Gly3P_dh_C"/>
    <property type="match status" value="1"/>
</dbReference>
<evidence type="ECO:0000256" key="11">
    <source>
        <dbReference type="ARBA" id="ARBA00023209"/>
    </source>
</evidence>
<comment type="catalytic activity">
    <reaction evidence="15 17">
        <text>sn-glycerol 3-phosphate + NAD(+) = dihydroxyacetone phosphate + NADH + H(+)</text>
        <dbReference type="Rhea" id="RHEA:11092"/>
        <dbReference type="ChEBI" id="CHEBI:15378"/>
        <dbReference type="ChEBI" id="CHEBI:57540"/>
        <dbReference type="ChEBI" id="CHEBI:57597"/>
        <dbReference type="ChEBI" id="CHEBI:57642"/>
        <dbReference type="ChEBI" id="CHEBI:57945"/>
        <dbReference type="EC" id="1.1.1.8"/>
    </reaction>
</comment>
<evidence type="ECO:0000256" key="2">
    <source>
        <dbReference type="ARBA" id="ARBA00005189"/>
    </source>
</evidence>
<dbReference type="PANTHER" id="PTHR11728:SF1">
    <property type="entry name" value="GLYCEROL-3-PHOSPHATE DEHYDROGENASE [NAD(+)] 2, CHLOROPLASTIC"/>
    <property type="match status" value="1"/>
</dbReference>
<dbReference type="PRINTS" id="PR00077">
    <property type="entry name" value="GPDHDRGNASE"/>
</dbReference>
<dbReference type="NCBIfam" id="NF000940">
    <property type="entry name" value="PRK00094.1-2"/>
    <property type="match status" value="1"/>
</dbReference>
<keyword evidence="10" id="KW-0443">Lipid metabolism</keyword>
<dbReference type="GO" id="GO:0051287">
    <property type="term" value="F:NAD binding"/>
    <property type="evidence" value="ECO:0007669"/>
    <property type="project" value="UniProtKB-UniRule"/>
</dbReference>
<proteinExistence type="inferred from homology"/>
<feature type="domain" description="Glycerol-3-phosphate dehydrogenase NAD-dependent C-terminal" evidence="20">
    <location>
        <begin position="301"/>
        <end position="441"/>
    </location>
</feature>
<dbReference type="Proteomes" id="UP000036987">
    <property type="component" value="Unassembled WGS sequence"/>
</dbReference>
<dbReference type="OMA" id="CKYFPDH"/>
<dbReference type="GO" id="GO:0047952">
    <property type="term" value="F:glycerol-3-phosphate dehydrogenase [NAD(P)+] activity"/>
    <property type="evidence" value="ECO:0000318"/>
    <property type="project" value="GO_Central"/>
</dbReference>
<keyword evidence="22" id="KW-1185">Reference proteome</keyword>
<protein>
    <recommendedName>
        <fullName evidence="17">Glycerol-3-phosphate dehydrogenase [NAD(+)]</fullName>
        <ecNumber evidence="17">1.1.1.8</ecNumber>
    </recommendedName>
</protein>
<keyword evidence="6" id="KW-0934">Plastid</keyword>
<dbReference type="GO" id="GO:0005829">
    <property type="term" value="C:cytosol"/>
    <property type="evidence" value="ECO:0000318"/>
    <property type="project" value="GO_Central"/>
</dbReference>
<evidence type="ECO:0000313" key="22">
    <source>
        <dbReference type="Proteomes" id="UP000036987"/>
    </source>
</evidence>
<dbReference type="FunFam" id="3.40.50.720:FF:000019">
    <property type="entry name" value="Glycerol-3-phosphate dehydrogenase [NAD(P)+]"/>
    <property type="match status" value="1"/>
</dbReference>
<organism evidence="21 22">
    <name type="scientific">Zostera marina</name>
    <name type="common">Eelgrass</name>
    <dbReference type="NCBI Taxonomy" id="29655"/>
    <lineage>
        <taxon>Eukaryota</taxon>
        <taxon>Viridiplantae</taxon>
        <taxon>Streptophyta</taxon>
        <taxon>Embryophyta</taxon>
        <taxon>Tracheophyta</taxon>
        <taxon>Spermatophyta</taxon>
        <taxon>Magnoliopsida</taxon>
        <taxon>Liliopsida</taxon>
        <taxon>Zosteraceae</taxon>
        <taxon>Zostera</taxon>
    </lineage>
</organism>
<dbReference type="Pfam" id="PF01210">
    <property type="entry name" value="NAD_Gly3P_dh_N"/>
    <property type="match status" value="1"/>
</dbReference>
<comment type="subcellular location">
    <subcellularLocation>
        <location evidence="1">Plastid</location>
        <location evidence="1">Chloroplast</location>
    </subcellularLocation>
</comment>
<dbReference type="GO" id="GO:0141152">
    <property type="term" value="F:glycerol-3-phosphate dehydrogenase (NAD+) activity"/>
    <property type="evidence" value="ECO:0007669"/>
    <property type="project" value="UniProtKB-UniRule"/>
</dbReference>
<dbReference type="SUPFAM" id="SSF51735">
    <property type="entry name" value="NAD(P)-binding Rossmann-fold domains"/>
    <property type="match status" value="1"/>
</dbReference>
<dbReference type="GO" id="GO:0008654">
    <property type="term" value="P:phospholipid biosynthetic process"/>
    <property type="evidence" value="ECO:0007669"/>
    <property type="project" value="UniProtKB-KW"/>
</dbReference>
<gene>
    <name evidence="21" type="ORF">ZOSMA_56G01130</name>
</gene>
<dbReference type="InterPro" id="IPR008927">
    <property type="entry name" value="6-PGluconate_DH-like_C_sf"/>
</dbReference>
<dbReference type="EC" id="1.1.1.8" evidence="17"/>
<name>A0A0K9NXW8_ZOSMR</name>
<evidence type="ECO:0000256" key="6">
    <source>
        <dbReference type="ARBA" id="ARBA00022640"/>
    </source>
</evidence>
<dbReference type="HAMAP" id="MF_00394">
    <property type="entry name" value="NAD_Glyc3P_dehydrog"/>
    <property type="match status" value="1"/>
</dbReference>
<comment type="similarity">
    <text evidence="3 16">Belongs to the NAD-dependent glycerol-3-phosphate dehydrogenase family.</text>
</comment>
<keyword evidence="7" id="KW-0809">Transit peptide</keyword>
<evidence type="ECO:0000256" key="14">
    <source>
        <dbReference type="ARBA" id="ARBA00037925"/>
    </source>
</evidence>
<dbReference type="InterPro" id="IPR013328">
    <property type="entry name" value="6PGD_dom2"/>
</dbReference>
<dbReference type="GO" id="GO:0005975">
    <property type="term" value="P:carbohydrate metabolic process"/>
    <property type="evidence" value="ECO:0007669"/>
    <property type="project" value="InterPro"/>
</dbReference>
<keyword evidence="8 16" id="KW-0560">Oxidoreductase</keyword>
<dbReference type="PANTHER" id="PTHR11728">
    <property type="entry name" value="GLYCEROL-3-PHOSPHATE DEHYDROGENASE"/>
    <property type="match status" value="1"/>
</dbReference>
<dbReference type="GO" id="GO:0046168">
    <property type="term" value="P:glycerol-3-phosphate catabolic process"/>
    <property type="evidence" value="ECO:0007669"/>
    <property type="project" value="UniProtKB-UniRule"/>
</dbReference>
<evidence type="ECO:0000256" key="16">
    <source>
        <dbReference type="RuleBase" id="RU000437"/>
    </source>
</evidence>
<keyword evidence="11" id="KW-0594">Phospholipid biosynthesis</keyword>
<feature type="domain" description="Glycerol-3-phosphate dehydrogenase NAD-dependent N-terminal" evidence="19">
    <location>
        <begin position="122"/>
        <end position="281"/>
    </location>
</feature>
<dbReference type="OrthoDB" id="10263760at2759"/>
<dbReference type="Gene3D" id="1.10.1040.10">
    <property type="entry name" value="N-(1-d-carboxylethyl)-l-norvaline Dehydrogenase, domain 2"/>
    <property type="match status" value="1"/>
</dbReference>
<keyword evidence="4" id="KW-0444">Lipid biosynthesis</keyword>
<comment type="caution">
    <text evidence="21">The sequence shown here is derived from an EMBL/GenBank/DDBJ whole genome shotgun (WGS) entry which is preliminary data.</text>
</comment>
<dbReference type="InterPro" id="IPR036291">
    <property type="entry name" value="NAD(P)-bd_dom_sf"/>
</dbReference>
<dbReference type="EMBL" id="LFYR01001565">
    <property type="protein sequence ID" value="KMZ60882.1"/>
    <property type="molecule type" value="Genomic_DNA"/>
</dbReference>
<sequence length="453" mass="49017">MAAAVDNICFHFSSSNPLSHSHQTSFLSFPLVHYHFSRTTLTETAVNRRHRSSISTTPIHDSIPKKNGPVISISDHTLKSSGGSGSNRDRRRTVRIAWEKLVRWSRSWRSKNKTDVLEKTRKVVVLGGGSFGTAMAAHVASKKAEIQVCMLLRDENVCRSINHNHLNCKYFPDNKLPENVIATTNANDALAGADFCLHAVPVQFSSSFLKGISSYVDPNLPFISLSKGLELNTLKMMSQIIPQALGNSRQPFVVLSGPSFAIEILKKLPTAMVVASKDKKLANTVQQLLTSQHLRISSSSDVTGVEITGALKNVLAIAAGIVEGMELGNNCMAALVAQGCSEIRWLATKMGAKPTTLTGLSGSGDIMLTCFVNLSRNKTVGVRLGSGENLNEILNSMNQVAEGVSTAGAVIALAQRYKVKMPVLTAVARILDNELTPKKAVMELMSLPQVEEV</sequence>
<feature type="region of interest" description="Disordered" evidence="18">
    <location>
        <begin position="47"/>
        <end position="89"/>
    </location>
</feature>
<dbReference type="NCBIfam" id="NF000942">
    <property type="entry name" value="PRK00094.1-4"/>
    <property type="match status" value="1"/>
</dbReference>
<evidence type="ECO:0000256" key="12">
    <source>
        <dbReference type="ARBA" id="ARBA00023264"/>
    </source>
</evidence>
<dbReference type="GO" id="GO:0006072">
    <property type="term" value="P:glycerol-3-phosphate metabolic process"/>
    <property type="evidence" value="ECO:0000318"/>
    <property type="project" value="GO_Central"/>
</dbReference>